<organism evidence="2 3">
    <name type="scientific">Plasmodium ovale curtisi</name>
    <dbReference type="NCBI Taxonomy" id="864141"/>
    <lineage>
        <taxon>Eukaryota</taxon>
        <taxon>Sar</taxon>
        <taxon>Alveolata</taxon>
        <taxon>Apicomplexa</taxon>
        <taxon>Aconoidasida</taxon>
        <taxon>Haemosporida</taxon>
        <taxon>Plasmodiidae</taxon>
        <taxon>Plasmodium</taxon>
        <taxon>Plasmodium (Plasmodium)</taxon>
    </lineage>
</organism>
<feature type="transmembrane region" description="Helical" evidence="1">
    <location>
        <begin position="184"/>
        <end position="203"/>
    </location>
</feature>
<keyword evidence="1" id="KW-1133">Transmembrane helix</keyword>
<keyword evidence="1" id="KW-0472">Membrane</keyword>
<sequence length="258" mass="30480">MGKELSVGDYYNIFFKIRDTFNNVTEEYYKEYLYKGDQFLLNIALYLLENYNGDYKYFCDIDKERKERCDYLNRWLNEKKALYTSNTKCKSHNDLWDRYIERLWDRMQEGAEENKRCQRNVSDKKTFQDIWIIPSCNSSNSVEIEKSCQHAEPPFVPTAPALASHPQDHACPSSVAPITSSCKAVLTTTYVVFGILLFFMYFLRFSSVGMKLNNLIRGGKIKRRKVDKENNESFRSDNNSNMESLDRRFNVIYNSFQN</sequence>
<gene>
    <name evidence="2" type="ORF">POVCU1_081160</name>
</gene>
<dbReference type="AlphaFoldDB" id="A0A1A8XEQ2"/>
<dbReference type="EMBL" id="FLQV01003776">
    <property type="protein sequence ID" value="SBT02823.1"/>
    <property type="molecule type" value="Genomic_DNA"/>
</dbReference>
<name>A0A1A8XEQ2_PLAOA</name>
<evidence type="ECO:0000313" key="3">
    <source>
        <dbReference type="Proteomes" id="UP000078546"/>
    </source>
</evidence>
<proteinExistence type="predicted"/>
<reference evidence="3" key="1">
    <citation type="submission" date="2016-05" db="EMBL/GenBank/DDBJ databases">
        <authorList>
            <person name="Naeem Raeece"/>
        </authorList>
    </citation>
    <scope>NUCLEOTIDE SEQUENCE [LARGE SCALE GENOMIC DNA]</scope>
</reference>
<evidence type="ECO:0000313" key="2">
    <source>
        <dbReference type="EMBL" id="SBT02823.1"/>
    </source>
</evidence>
<accession>A0A1A8XEQ2</accession>
<keyword evidence="1" id="KW-0812">Transmembrane</keyword>
<protein>
    <submittedName>
        <fullName evidence="2">PIR Superfamily Protein</fullName>
    </submittedName>
</protein>
<evidence type="ECO:0000256" key="1">
    <source>
        <dbReference type="SAM" id="Phobius"/>
    </source>
</evidence>
<dbReference type="VEuPathDB" id="PlasmoDB:PocGH01_00109600"/>
<dbReference type="Proteomes" id="UP000078546">
    <property type="component" value="Unassembled WGS sequence"/>
</dbReference>